<dbReference type="PROSITE" id="PS00409">
    <property type="entry name" value="PROKAR_NTER_METHYL"/>
    <property type="match status" value="1"/>
</dbReference>
<reference evidence="2 3" key="1">
    <citation type="submission" date="2018-06" db="EMBL/GenBank/DDBJ databases">
        <title>Genomic Encyclopedia of Type Strains, Phase IV (KMG-IV): sequencing the most valuable type-strain genomes for metagenomic binning, comparative biology and taxonomic classification.</title>
        <authorList>
            <person name="Goeker M."/>
        </authorList>
    </citation>
    <scope>NUCLEOTIDE SEQUENCE [LARGE SCALE GENOMIC DNA]</scope>
    <source>
        <strain evidence="2 3">DSM 25532</strain>
    </source>
</reference>
<organism evidence="2 3">
    <name type="scientific">Roseimicrobium gellanilyticum</name>
    <dbReference type="NCBI Taxonomy" id="748857"/>
    <lineage>
        <taxon>Bacteria</taxon>
        <taxon>Pseudomonadati</taxon>
        <taxon>Verrucomicrobiota</taxon>
        <taxon>Verrucomicrobiia</taxon>
        <taxon>Verrucomicrobiales</taxon>
        <taxon>Verrucomicrobiaceae</taxon>
        <taxon>Roseimicrobium</taxon>
    </lineage>
</organism>
<accession>A0A366H5Z7</accession>
<proteinExistence type="predicted"/>
<evidence type="ECO:0000313" key="2">
    <source>
        <dbReference type="EMBL" id="RBP37383.1"/>
    </source>
</evidence>
<dbReference type="OrthoDB" id="9879765at2"/>
<dbReference type="Pfam" id="PF07963">
    <property type="entry name" value="N_methyl"/>
    <property type="match status" value="1"/>
</dbReference>
<comment type="caution">
    <text evidence="2">The sequence shown here is derived from an EMBL/GenBank/DDBJ whole genome shotgun (WGS) entry which is preliminary data.</text>
</comment>
<name>A0A366H5Z7_9BACT</name>
<dbReference type="AlphaFoldDB" id="A0A366H5Z7"/>
<keyword evidence="1" id="KW-1133">Transmembrane helix</keyword>
<dbReference type="InterPro" id="IPR045584">
    <property type="entry name" value="Pilin-like"/>
</dbReference>
<dbReference type="Proteomes" id="UP000253426">
    <property type="component" value="Unassembled WGS sequence"/>
</dbReference>
<evidence type="ECO:0000256" key="1">
    <source>
        <dbReference type="SAM" id="Phobius"/>
    </source>
</evidence>
<dbReference type="EMBL" id="QNRR01000014">
    <property type="protein sequence ID" value="RBP37383.1"/>
    <property type="molecule type" value="Genomic_DNA"/>
</dbReference>
<sequence length="135" mass="13608">MKKVTLKNTAAQGFSLVEMLVVIAVIGVIAAIAIPQIGGINAGANTAKNQRNAQSLVSVYAAATAAGATFTAQTEEGIVGDLTGATGVKVNGGAFDGKVFSVPGLSDADKSEAKKFIKFDTTLATLVYVKDGDGS</sequence>
<dbReference type="RefSeq" id="WP_113961606.1">
    <property type="nucleotide sequence ID" value="NZ_QNRR01000014.1"/>
</dbReference>
<evidence type="ECO:0000313" key="3">
    <source>
        <dbReference type="Proteomes" id="UP000253426"/>
    </source>
</evidence>
<protein>
    <submittedName>
        <fullName evidence="2">Prepilin-type N-terminal cleavage/methylation domain-containing protein</fullName>
    </submittedName>
</protein>
<feature type="transmembrane region" description="Helical" evidence="1">
    <location>
        <begin position="12"/>
        <end position="34"/>
    </location>
</feature>
<dbReference type="NCBIfam" id="TIGR02532">
    <property type="entry name" value="IV_pilin_GFxxxE"/>
    <property type="match status" value="1"/>
</dbReference>
<keyword evidence="1" id="KW-0812">Transmembrane</keyword>
<keyword evidence="1" id="KW-0472">Membrane</keyword>
<dbReference type="Gene3D" id="3.30.700.10">
    <property type="entry name" value="Glycoprotein, Type 4 Pilin"/>
    <property type="match status" value="1"/>
</dbReference>
<dbReference type="SUPFAM" id="SSF54523">
    <property type="entry name" value="Pili subunits"/>
    <property type="match status" value="1"/>
</dbReference>
<gene>
    <name evidence="2" type="ORF">DES53_114121</name>
</gene>
<keyword evidence="3" id="KW-1185">Reference proteome</keyword>
<dbReference type="InterPro" id="IPR012902">
    <property type="entry name" value="N_methyl_site"/>
</dbReference>